<feature type="transmembrane region" description="Helical" evidence="1">
    <location>
        <begin position="26"/>
        <end position="46"/>
    </location>
</feature>
<sequence length="172" mass="19660">MDNMNVFVMEPIQRMEDRQIRRLQQFFMYGLGLSLVLTMGVLALSLSGFGRGAYLHDIGRTIELLIALLIVIYYGFGFFSAHRCSVKYLRIFVIVGIFIISVIGIGILIYFIFFFISSANVDNTKKRYSTLTVAITLLIYIPCFLITIIVVVFAYLLARTIDMDKHSNMQTI</sequence>
<name>A0A814K640_ADIRI</name>
<reference evidence="2" key="1">
    <citation type="submission" date="2021-02" db="EMBL/GenBank/DDBJ databases">
        <authorList>
            <person name="Nowell W R."/>
        </authorList>
    </citation>
    <scope>NUCLEOTIDE SEQUENCE</scope>
</reference>
<dbReference type="Proteomes" id="UP000663852">
    <property type="component" value="Unassembled WGS sequence"/>
</dbReference>
<feature type="transmembrane region" description="Helical" evidence="1">
    <location>
        <begin position="58"/>
        <end position="79"/>
    </location>
</feature>
<proteinExistence type="predicted"/>
<dbReference type="OrthoDB" id="10400626at2759"/>
<feature type="transmembrane region" description="Helical" evidence="1">
    <location>
        <begin position="128"/>
        <end position="158"/>
    </location>
</feature>
<evidence type="ECO:0000313" key="4">
    <source>
        <dbReference type="Proteomes" id="UP000663828"/>
    </source>
</evidence>
<evidence type="ECO:0000256" key="1">
    <source>
        <dbReference type="SAM" id="Phobius"/>
    </source>
</evidence>
<dbReference type="AlphaFoldDB" id="A0A814K640"/>
<keyword evidence="1" id="KW-0472">Membrane</keyword>
<accession>A0A814K640</accession>
<keyword evidence="4" id="KW-1185">Reference proteome</keyword>
<protein>
    <submittedName>
        <fullName evidence="2">Uncharacterized protein</fullName>
    </submittedName>
</protein>
<feature type="transmembrane region" description="Helical" evidence="1">
    <location>
        <begin position="91"/>
        <end position="116"/>
    </location>
</feature>
<dbReference type="EMBL" id="CAJNOR010000971">
    <property type="protein sequence ID" value="CAF1048188.1"/>
    <property type="molecule type" value="Genomic_DNA"/>
</dbReference>
<organism evidence="2 4">
    <name type="scientific">Adineta ricciae</name>
    <name type="common">Rotifer</name>
    <dbReference type="NCBI Taxonomy" id="249248"/>
    <lineage>
        <taxon>Eukaryota</taxon>
        <taxon>Metazoa</taxon>
        <taxon>Spiralia</taxon>
        <taxon>Gnathifera</taxon>
        <taxon>Rotifera</taxon>
        <taxon>Eurotatoria</taxon>
        <taxon>Bdelloidea</taxon>
        <taxon>Adinetida</taxon>
        <taxon>Adinetidae</taxon>
        <taxon>Adineta</taxon>
    </lineage>
</organism>
<gene>
    <name evidence="3" type="ORF">EDS130_LOCUS29283</name>
    <name evidence="2" type="ORF">XAT740_LOCUS15626</name>
</gene>
<keyword evidence="1" id="KW-0812">Transmembrane</keyword>
<evidence type="ECO:0000313" key="2">
    <source>
        <dbReference type="EMBL" id="CAF1048188.1"/>
    </source>
</evidence>
<evidence type="ECO:0000313" key="3">
    <source>
        <dbReference type="EMBL" id="CAF1276109.1"/>
    </source>
</evidence>
<dbReference type="EMBL" id="CAJNOJ010000197">
    <property type="protein sequence ID" value="CAF1276109.1"/>
    <property type="molecule type" value="Genomic_DNA"/>
</dbReference>
<keyword evidence="1" id="KW-1133">Transmembrane helix</keyword>
<comment type="caution">
    <text evidence="2">The sequence shown here is derived from an EMBL/GenBank/DDBJ whole genome shotgun (WGS) entry which is preliminary data.</text>
</comment>
<dbReference type="Proteomes" id="UP000663828">
    <property type="component" value="Unassembled WGS sequence"/>
</dbReference>